<dbReference type="SMART" id="SM00028">
    <property type="entry name" value="TPR"/>
    <property type="match status" value="4"/>
</dbReference>
<reference evidence="1 2" key="1">
    <citation type="submission" date="2021-04" db="EMBL/GenBank/DDBJ databases">
        <title>Nocardia tengchongensis.</title>
        <authorList>
            <person name="Zhuang k."/>
            <person name="Ran Y."/>
            <person name="Li W."/>
        </authorList>
    </citation>
    <scope>NUCLEOTIDE SEQUENCE [LARGE SCALE GENOMIC DNA]</scope>
    <source>
        <strain evidence="1 2">CFH S0057</strain>
    </source>
</reference>
<dbReference type="Gene3D" id="3.40.50.300">
    <property type="entry name" value="P-loop containing nucleotide triphosphate hydrolases"/>
    <property type="match status" value="1"/>
</dbReference>
<dbReference type="SUPFAM" id="SSF48452">
    <property type="entry name" value="TPR-like"/>
    <property type="match status" value="2"/>
</dbReference>
<dbReference type="InterPro" id="IPR019734">
    <property type="entry name" value="TPR_rpt"/>
</dbReference>
<gene>
    <name evidence="1" type="ORF">KHQ06_08755</name>
</gene>
<organism evidence="1 2">
    <name type="scientific">Nocardia tengchongensis</name>
    <dbReference type="NCBI Taxonomy" id="2055889"/>
    <lineage>
        <taxon>Bacteria</taxon>
        <taxon>Bacillati</taxon>
        <taxon>Actinomycetota</taxon>
        <taxon>Actinomycetes</taxon>
        <taxon>Mycobacteriales</taxon>
        <taxon>Nocardiaceae</taxon>
        <taxon>Nocardia</taxon>
    </lineage>
</organism>
<dbReference type="EMBL" id="CP074371">
    <property type="protein sequence ID" value="QVI23007.1"/>
    <property type="molecule type" value="Genomic_DNA"/>
</dbReference>
<dbReference type="InterPro" id="IPR027417">
    <property type="entry name" value="P-loop_NTPase"/>
</dbReference>
<dbReference type="Pfam" id="PF13424">
    <property type="entry name" value="TPR_12"/>
    <property type="match status" value="1"/>
</dbReference>
<dbReference type="PANTHER" id="PTHR47691">
    <property type="entry name" value="REGULATOR-RELATED"/>
    <property type="match status" value="1"/>
</dbReference>
<proteinExistence type="predicted"/>
<dbReference type="PRINTS" id="PR00364">
    <property type="entry name" value="DISEASERSIST"/>
</dbReference>
<evidence type="ECO:0000313" key="1">
    <source>
        <dbReference type="EMBL" id="QVI23007.1"/>
    </source>
</evidence>
<dbReference type="Gene3D" id="1.25.40.10">
    <property type="entry name" value="Tetratricopeptide repeat domain"/>
    <property type="match status" value="1"/>
</dbReference>
<dbReference type="Proteomes" id="UP000683310">
    <property type="component" value="Chromosome"/>
</dbReference>
<evidence type="ECO:0000313" key="2">
    <source>
        <dbReference type="Proteomes" id="UP000683310"/>
    </source>
</evidence>
<dbReference type="InterPro" id="IPR011990">
    <property type="entry name" value="TPR-like_helical_dom_sf"/>
</dbReference>
<sequence length="875" mass="97319">MTRSDATAPEIARLARSLRALGLSESTLIEPLALELVRRGLRPRTAWRKANGLNQRQAADRFNQLAPLVDPDVHREPRMKNSRLCEIEKWPARTPEGYGYRAPGLHTLELLALVYNTTWDRLIDLDDLAQLSPGDRRAYQSARERLGLNRTAAGLHYVPSGDTVTFVGRRRAMEEMRRRVDLHFLGDSRAQLITGVAGVGKTAFARQLVAKFADRFPDGAVWLGMRSHDREARADGQDRDAGARLLAAGLNQLGVQAPLHAEPGRLLQLWQRETGGRRLIVVFDDVLESKQIRPLLPRSAGCFVVITSRRPLTGMVRVNQLELEPLGLDEAEEMLATLGNLGPGYDSGAARRIVAVAGGLPLPIRLVAGRISRTPGLLADLRDDLDTLTTLVTLPATDPRAELCPAELILDKFAAEDESTRDAFTLSYARLRDEEARRAVRLLGWFPSATVSSDDFAALAQAEDSAAKRLLQRVFEDGMIDQLASRPGHQRYRMHNLLHLYARCRADAESLPGEHGAALGRLLRHYLETAHAIGKPRPFDTVHQHAGRDSRNPNMAVMQARPWFEERLGTMIACARTAERTSDTARFADLLAGQLATLGYVAESRAMFELATTINHAIGDRTAECDAWYGLGHLLRTVREYARAAACYEHARLLAEEIGDHARTARTLLWHAAALRHQDRRDAARAAVRQVLRIAHSIGDPHLECDALRELGHIERLSEQYAAGDEYYRRAHAIALRIGDRYCEGWSVWGLGGIAGLRGDLDESWTLFEEAYRISKEIPDTLLQIDTLRGFGHIHRNRGEFDAARIKYEESRALTRGMSDAGGEAAAWWALGELERRADNPALAQVYLEKARTLCEGIDPARLLKVQQTLTALGA</sequence>
<name>A0ABX8CTX1_9NOCA</name>
<protein>
    <submittedName>
        <fullName evidence="1">Tetratricopeptide repeat protein</fullName>
    </submittedName>
</protein>
<dbReference type="PANTHER" id="PTHR47691:SF3">
    <property type="entry name" value="HTH-TYPE TRANSCRIPTIONAL REGULATOR RV0890C-RELATED"/>
    <property type="match status" value="1"/>
</dbReference>
<accession>A0ABX8CTX1</accession>
<keyword evidence="2" id="KW-1185">Reference proteome</keyword>
<dbReference type="SUPFAM" id="SSF52540">
    <property type="entry name" value="P-loop containing nucleoside triphosphate hydrolases"/>
    <property type="match status" value="1"/>
</dbReference>